<proteinExistence type="predicted"/>
<feature type="region of interest" description="Disordered" evidence="1">
    <location>
        <begin position="262"/>
        <end position="293"/>
    </location>
</feature>
<organism evidence="2 3">
    <name type="scientific">Liparis tanakae</name>
    <name type="common">Tanaka's snailfish</name>
    <dbReference type="NCBI Taxonomy" id="230148"/>
    <lineage>
        <taxon>Eukaryota</taxon>
        <taxon>Metazoa</taxon>
        <taxon>Chordata</taxon>
        <taxon>Craniata</taxon>
        <taxon>Vertebrata</taxon>
        <taxon>Euteleostomi</taxon>
        <taxon>Actinopterygii</taxon>
        <taxon>Neopterygii</taxon>
        <taxon>Teleostei</taxon>
        <taxon>Neoteleostei</taxon>
        <taxon>Acanthomorphata</taxon>
        <taxon>Eupercaria</taxon>
        <taxon>Perciformes</taxon>
        <taxon>Cottioidei</taxon>
        <taxon>Cottales</taxon>
        <taxon>Liparidae</taxon>
        <taxon>Liparis</taxon>
    </lineage>
</organism>
<evidence type="ECO:0000313" key="2">
    <source>
        <dbReference type="EMBL" id="TNN84436.1"/>
    </source>
</evidence>
<dbReference type="AlphaFoldDB" id="A0A4Z2J2M9"/>
<feature type="region of interest" description="Disordered" evidence="1">
    <location>
        <begin position="73"/>
        <end position="92"/>
    </location>
</feature>
<accession>A0A4Z2J2M9</accession>
<feature type="compositionally biased region" description="Basic and acidic residues" evidence="1">
    <location>
        <begin position="277"/>
        <end position="290"/>
    </location>
</feature>
<reference evidence="2 3" key="1">
    <citation type="submission" date="2019-03" db="EMBL/GenBank/DDBJ databases">
        <title>First draft genome of Liparis tanakae, snailfish: a comprehensive survey of snailfish specific genes.</title>
        <authorList>
            <person name="Kim W."/>
            <person name="Song I."/>
            <person name="Jeong J.-H."/>
            <person name="Kim D."/>
            <person name="Kim S."/>
            <person name="Ryu S."/>
            <person name="Song J.Y."/>
            <person name="Lee S.K."/>
        </authorList>
    </citation>
    <scope>NUCLEOTIDE SEQUENCE [LARGE SCALE GENOMIC DNA]</scope>
    <source>
        <tissue evidence="2">Muscle</tissue>
    </source>
</reference>
<evidence type="ECO:0000256" key="1">
    <source>
        <dbReference type="SAM" id="MobiDB-lite"/>
    </source>
</evidence>
<feature type="compositionally biased region" description="Basic and acidic residues" evidence="1">
    <location>
        <begin position="78"/>
        <end position="90"/>
    </location>
</feature>
<gene>
    <name evidence="2" type="ORF">EYF80_005429</name>
</gene>
<name>A0A4Z2J2M9_9TELE</name>
<comment type="caution">
    <text evidence="2">The sequence shown here is derived from an EMBL/GenBank/DDBJ whole genome shotgun (WGS) entry which is preliminary data.</text>
</comment>
<protein>
    <submittedName>
        <fullName evidence="2">Uncharacterized protein</fullName>
    </submittedName>
</protein>
<sequence length="301" mass="33065">MSRSHRGEIKRSLEFCCEMGHFLGAGSALKHCVQAHTWPHSRNTQERSRLRHTVQPHAPLLLALSVVEVPLPQDEEERGARRGAEDDRQDPPQSDAVALLLEERLVVQPREEVAEALFGRLELDEVVVQDQLAHAGDAVSQPQHLLRLVDALGSLPADEVADDVGKRLDGGVEVLVRGLQVQLGGVERAYDPNRGGDAVIVRAERKGNGVVNKRLPGGEREPTVDRLLKKLLQAHTSGLRHTVEVEGGGGGVQLVVTQNFTTLQRPPGPQTTTETTRTPDHYRDHQDPRPLQRPALVLLAL</sequence>
<dbReference type="EMBL" id="SRLO01000027">
    <property type="protein sequence ID" value="TNN84436.1"/>
    <property type="molecule type" value="Genomic_DNA"/>
</dbReference>
<keyword evidence="3" id="KW-1185">Reference proteome</keyword>
<dbReference type="Proteomes" id="UP000314294">
    <property type="component" value="Unassembled WGS sequence"/>
</dbReference>
<evidence type="ECO:0000313" key="3">
    <source>
        <dbReference type="Proteomes" id="UP000314294"/>
    </source>
</evidence>